<comment type="caution">
    <text evidence="1">The sequence shown here is derived from an EMBL/GenBank/DDBJ whole genome shotgun (WGS) entry which is preliminary data.</text>
</comment>
<dbReference type="Proteomes" id="UP000799754">
    <property type="component" value="Unassembled WGS sequence"/>
</dbReference>
<protein>
    <submittedName>
        <fullName evidence="1">Purine and uridine phosphorylase</fullName>
    </submittedName>
</protein>
<keyword evidence="2" id="KW-1185">Reference proteome</keyword>
<evidence type="ECO:0000313" key="2">
    <source>
        <dbReference type="Proteomes" id="UP000799754"/>
    </source>
</evidence>
<reference evidence="1" key="1">
    <citation type="journal article" date="2020" name="Stud. Mycol.">
        <title>101 Dothideomycetes genomes: a test case for predicting lifestyles and emergence of pathogens.</title>
        <authorList>
            <person name="Haridas S."/>
            <person name="Albert R."/>
            <person name="Binder M."/>
            <person name="Bloem J."/>
            <person name="Labutti K."/>
            <person name="Salamov A."/>
            <person name="Andreopoulos B."/>
            <person name="Baker S."/>
            <person name="Barry K."/>
            <person name="Bills G."/>
            <person name="Bluhm B."/>
            <person name="Cannon C."/>
            <person name="Castanera R."/>
            <person name="Culley D."/>
            <person name="Daum C."/>
            <person name="Ezra D."/>
            <person name="Gonzalez J."/>
            <person name="Henrissat B."/>
            <person name="Kuo A."/>
            <person name="Liang C."/>
            <person name="Lipzen A."/>
            <person name="Lutzoni F."/>
            <person name="Magnuson J."/>
            <person name="Mondo S."/>
            <person name="Nolan M."/>
            <person name="Ohm R."/>
            <person name="Pangilinan J."/>
            <person name="Park H.-J."/>
            <person name="Ramirez L."/>
            <person name="Alfaro M."/>
            <person name="Sun H."/>
            <person name="Tritt A."/>
            <person name="Yoshinaga Y."/>
            <person name="Zwiers L.-H."/>
            <person name="Turgeon B."/>
            <person name="Goodwin S."/>
            <person name="Spatafora J."/>
            <person name="Crous P."/>
            <person name="Grigoriev I."/>
        </authorList>
    </citation>
    <scope>NUCLEOTIDE SEQUENCE</scope>
    <source>
        <strain evidence="1">CBS 525.71</strain>
    </source>
</reference>
<dbReference type="EMBL" id="MU006707">
    <property type="protein sequence ID" value="KAF2630551.1"/>
    <property type="molecule type" value="Genomic_DNA"/>
</dbReference>
<organism evidence="1 2">
    <name type="scientific">Macroventuria anomochaeta</name>
    <dbReference type="NCBI Taxonomy" id="301207"/>
    <lineage>
        <taxon>Eukaryota</taxon>
        <taxon>Fungi</taxon>
        <taxon>Dikarya</taxon>
        <taxon>Ascomycota</taxon>
        <taxon>Pezizomycotina</taxon>
        <taxon>Dothideomycetes</taxon>
        <taxon>Pleosporomycetidae</taxon>
        <taxon>Pleosporales</taxon>
        <taxon>Pleosporineae</taxon>
        <taxon>Didymellaceae</taxon>
        <taxon>Macroventuria</taxon>
    </lineage>
</organism>
<name>A0ACB6S8V9_9PLEO</name>
<proteinExistence type="predicted"/>
<evidence type="ECO:0000313" key="1">
    <source>
        <dbReference type="EMBL" id="KAF2630551.1"/>
    </source>
</evidence>
<accession>A0ACB6S8V9</accession>
<gene>
    <name evidence="1" type="ORF">BU25DRAFT_438291</name>
</gene>
<sequence>MIILSIAAAASLLGLINTTVLRLLSYPCVVLFFQCCCGLPFIQYTVGCVYALPDERAAAEEMFDEEHLPLEDDPFDNDENSYSLDSICGHNVVIVCLSAGQIGNNLAASVAIQMRATFRQLRFGLIVGNDGGVPIVSQPHGTFGGVVQYDMGKSTTAGFQRTGALNSPLKFLLSAMTKLQSNESRGRSKRNDYVKKVEAVPTGKFARSNADLDILVEKAYMDENGRFVDSRPPRNSAQQVVVHYGTIASGNPVIKDATVRDEINVALGGGVFRFEMEAAGLMNSFPCLVVRGVCDYADSQKSDLWQPYAAATAAAYAKELLSMISSGDVVNVPTVDETIILASAKPTYHLPFQRNRRFRLVVDQDCRKMSILGLGGTGKTQVALEFAHLANLDIAEAFKIPEATIKEEDPKQLVRLRLSLSRARPWLLTGDNADDADIFFGTGQQKGIHDYLAGERKRNSELGAMSREDAKDFLAKSLTRKDLFRDNMTTTELYLSLLHNTEHGLVSVMSREFCDDTWYKGSVNAVATTWVVRFIQIRKYDTLAAALLELVSCIE</sequence>